<proteinExistence type="predicted"/>
<protein>
    <submittedName>
        <fullName evidence="2">Uncharacterized protein</fullName>
    </submittedName>
</protein>
<dbReference type="OrthoDB" id="10249433at2759"/>
<sequence length="226" mass="25801">MLRALYPQKWLPYHYMGGLVWDTWDVERVLRGLVTRQQEMREKAGMVGSSSTEGVEVEKDLGATRSLGMDRQRRNGERDKTGEMKVVKTNEESEMSLLETLLPDMMVLLSEKDELVPNEQGRKIWEDSAPFRRSSSLSGLSGSRSSSDSDRVTGTKGGVHGRFGVDDADVDGDGGQGRLVVIEKALHEDAWKYRRWGIEMRRYIRDVERKAATRRHWQGMRGRLTI</sequence>
<dbReference type="RefSeq" id="XP_007311492.1">
    <property type="nucleotide sequence ID" value="XM_007311430.1"/>
</dbReference>
<feature type="compositionally biased region" description="Low complexity" evidence="1">
    <location>
        <begin position="132"/>
        <end position="146"/>
    </location>
</feature>
<keyword evidence="3" id="KW-1185">Reference proteome</keyword>
<gene>
    <name evidence="2" type="ORF">STEHIDRAFT_163707</name>
</gene>
<reference evidence="3" key="1">
    <citation type="journal article" date="2012" name="Science">
        <title>The Paleozoic origin of enzymatic lignin decomposition reconstructed from 31 fungal genomes.</title>
        <authorList>
            <person name="Floudas D."/>
            <person name="Binder M."/>
            <person name="Riley R."/>
            <person name="Barry K."/>
            <person name="Blanchette R.A."/>
            <person name="Henrissat B."/>
            <person name="Martinez A.T."/>
            <person name="Otillar R."/>
            <person name="Spatafora J.W."/>
            <person name="Yadav J.S."/>
            <person name="Aerts A."/>
            <person name="Benoit I."/>
            <person name="Boyd A."/>
            <person name="Carlson A."/>
            <person name="Copeland A."/>
            <person name="Coutinho P.M."/>
            <person name="de Vries R.P."/>
            <person name="Ferreira P."/>
            <person name="Findley K."/>
            <person name="Foster B."/>
            <person name="Gaskell J."/>
            <person name="Glotzer D."/>
            <person name="Gorecki P."/>
            <person name="Heitman J."/>
            <person name="Hesse C."/>
            <person name="Hori C."/>
            <person name="Igarashi K."/>
            <person name="Jurgens J.A."/>
            <person name="Kallen N."/>
            <person name="Kersten P."/>
            <person name="Kohler A."/>
            <person name="Kuees U."/>
            <person name="Kumar T.K.A."/>
            <person name="Kuo A."/>
            <person name="LaButti K."/>
            <person name="Larrondo L.F."/>
            <person name="Lindquist E."/>
            <person name="Ling A."/>
            <person name="Lombard V."/>
            <person name="Lucas S."/>
            <person name="Lundell T."/>
            <person name="Martin R."/>
            <person name="McLaughlin D.J."/>
            <person name="Morgenstern I."/>
            <person name="Morin E."/>
            <person name="Murat C."/>
            <person name="Nagy L.G."/>
            <person name="Nolan M."/>
            <person name="Ohm R.A."/>
            <person name="Patyshakuliyeva A."/>
            <person name="Rokas A."/>
            <person name="Ruiz-Duenas F.J."/>
            <person name="Sabat G."/>
            <person name="Salamov A."/>
            <person name="Samejima M."/>
            <person name="Schmutz J."/>
            <person name="Slot J.C."/>
            <person name="St John F."/>
            <person name="Stenlid J."/>
            <person name="Sun H."/>
            <person name="Sun S."/>
            <person name="Syed K."/>
            <person name="Tsang A."/>
            <person name="Wiebenga A."/>
            <person name="Young D."/>
            <person name="Pisabarro A."/>
            <person name="Eastwood D.C."/>
            <person name="Martin F."/>
            <person name="Cullen D."/>
            <person name="Grigoriev I.V."/>
            <person name="Hibbett D.S."/>
        </authorList>
    </citation>
    <scope>NUCLEOTIDE SEQUENCE [LARGE SCALE GENOMIC DNA]</scope>
    <source>
        <strain evidence="3">FP-91666</strain>
    </source>
</reference>
<feature type="region of interest" description="Disordered" evidence="1">
    <location>
        <begin position="132"/>
        <end position="168"/>
    </location>
</feature>
<evidence type="ECO:0000313" key="3">
    <source>
        <dbReference type="Proteomes" id="UP000053927"/>
    </source>
</evidence>
<evidence type="ECO:0000256" key="1">
    <source>
        <dbReference type="SAM" id="MobiDB-lite"/>
    </source>
</evidence>
<organism evidence="2 3">
    <name type="scientific">Stereum hirsutum (strain FP-91666)</name>
    <name type="common">White-rot fungus</name>
    <dbReference type="NCBI Taxonomy" id="721885"/>
    <lineage>
        <taxon>Eukaryota</taxon>
        <taxon>Fungi</taxon>
        <taxon>Dikarya</taxon>
        <taxon>Basidiomycota</taxon>
        <taxon>Agaricomycotina</taxon>
        <taxon>Agaricomycetes</taxon>
        <taxon>Russulales</taxon>
        <taxon>Stereaceae</taxon>
        <taxon>Stereum</taxon>
    </lineage>
</organism>
<dbReference type="GeneID" id="18802416"/>
<dbReference type="Proteomes" id="UP000053927">
    <property type="component" value="Unassembled WGS sequence"/>
</dbReference>
<dbReference type="KEGG" id="shs:STEHIDRAFT_163707"/>
<evidence type="ECO:0000313" key="2">
    <source>
        <dbReference type="EMBL" id="EIM79349.1"/>
    </source>
</evidence>
<dbReference type="EMBL" id="JH687405">
    <property type="protein sequence ID" value="EIM79349.1"/>
    <property type="molecule type" value="Genomic_DNA"/>
</dbReference>
<dbReference type="AlphaFoldDB" id="R7RVW3"/>
<name>R7RVW3_STEHR</name>
<accession>R7RVW3</accession>